<feature type="transmembrane region" description="Helical" evidence="10">
    <location>
        <begin position="317"/>
        <end position="344"/>
    </location>
</feature>
<evidence type="ECO:0000256" key="4">
    <source>
        <dbReference type="ARBA" id="ARBA00022960"/>
    </source>
</evidence>
<feature type="transmembrane region" description="Helical" evidence="10">
    <location>
        <begin position="485"/>
        <end position="506"/>
    </location>
</feature>
<dbReference type="GO" id="GO:0005886">
    <property type="term" value="C:plasma membrane"/>
    <property type="evidence" value="ECO:0007669"/>
    <property type="project" value="UniProtKB-SubCell"/>
</dbReference>
<feature type="transmembrane region" description="Helical" evidence="10">
    <location>
        <begin position="415"/>
        <end position="433"/>
    </location>
</feature>
<sequence>MNLLRAVATVSGITLLSRITGLVRENLTASIFGASAFTDAFFVAFRLPNLLRRMFAEGAFSQAFVPLLAQARAEGDEAGMRLMVDRIATALFWVLVAVSLAGVAAAPALVWLMASGLSRDPAAYDAAVVMTRWMFPYILFISMVALSAGILNTWKRFAVPAFSPVLLNLCFIGAALGLSRHFDPPVYALAVGVIAGGIAQLAIQVPALRRIGMLPRIGLGVAGAFRDPHTRRLLTLMAPAVLAVSVAQISLVINTHIASRLAPGSVSWVSYADRLMEFPIALLGVALGTVLLPSLSRASASGEVDEYSGLLDWGLRLVFVLSLPCMAGLALMAEPLTALLFHYGRFGAHDVAMTRMAVIGYAAGLLGLIAIKVLAPGFYAKQDVRTPVKIGLLVLVVTQLLNLVLVPVIAHAGLALSISLGAWANAGLLLAGLRRRGLYRPRAGWLRLSVQVGAATLAMAAMLAATVPRFDWIAMHATPLLRIGAALGLVALGAALYLAVLLLAGIRPRQFRRRSRDD</sequence>
<feature type="transmembrane region" description="Helical" evidence="10">
    <location>
        <begin position="445"/>
        <end position="465"/>
    </location>
</feature>
<keyword evidence="6 10" id="KW-1133">Transmembrane helix</keyword>
<keyword evidence="10 11" id="KW-0961">Cell wall biogenesis/degradation</keyword>
<dbReference type="RefSeq" id="WP_183964396.1">
    <property type="nucleotide sequence ID" value="NZ_BAABEW010000008.1"/>
</dbReference>
<dbReference type="CDD" id="cd13123">
    <property type="entry name" value="MATE_MurJ_like"/>
    <property type="match status" value="1"/>
</dbReference>
<dbReference type="HAMAP" id="MF_02078">
    <property type="entry name" value="MurJ_MviN"/>
    <property type="match status" value="1"/>
</dbReference>
<dbReference type="PIRSF" id="PIRSF002869">
    <property type="entry name" value="MviN"/>
    <property type="match status" value="1"/>
</dbReference>
<keyword evidence="13" id="KW-1185">Reference proteome</keyword>
<keyword evidence="7 10" id="KW-0472">Membrane</keyword>
<organism evidence="12 13">
    <name type="scientific">Quisquiliibacterium transsilvanicum</name>
    <dbReference type="NCBI Taxonomy" id="1549638"/>
    <lineage>
        <taxon>Bacteria</taxon>
        <taxon>Pseudomonadati</taxon>
        <taxon>Pseudomonadota</taxon>
        <taxon>Betaproteobacteria</taxon>
        <taxon>Burkholderiales</taxon>
        <taxon>Burkholderiaceae</taxon>
        <taxon>Quisquiliibacterium</taxon>
    </lineage>
</organism>
<reference evidence="12 13" key="1">
    <citation type="submission" date="2020-08" db="EMBL/GenBank/DDBJ databases">
        <title>Genomic Encyclopedia of Type Strains, Phase IV (KMG-IV): sequencing the most valuable type-strain genomes for metagenomic binning, comparative biology and taxonomic classification.</title>
        <authorList>
            <person name="Goeker M."/>
        </authorList>
    </citation>
    <scope>NUCLEOTIDE SEQUENCE [LARGE SCALE GENOMIC DNA]</scope>
    <source>
        <strain evidence="12 13">DSM 29781</strain>
    </source>
</reference>
<dbReference type="GO" id="GO:0034204">
    <property type="term" value="P:lipid translocation"/>
    <property type="evidence" value="ECO:0007669"/>
    <property type="project" value="TreeGrafter"/>
</dbReference>
<evidence type="ECO:0000256" key="3">
    <source>
        <dbReference type="ARBA" id="ARBA00022692"/>
    </source>
</evidence>
<dbReference type="Proteomes" id="UP000532440">
    <property type="component" value="Unassembled WGS sequence"/>
</dbReference>
<dbReference type="Pfam" id="PF03023">
    <property type="entry name" value="MurJ"/>
    <property type="match status" value="1"/>
</dbReference>
<feature type="transmembrane region" description="Helical" evidence="10">
    <location>
        <begin position="186"/>
        <end position="208"/>
    </location>
</feature>
<protein>
    <recommendedName>
        <fullName evidence="10">Probable lipid II flippase MurJ</fullName>
    </recommendedName>
</protein>
<dbReference type="PANTHER" id="PTHR47019:SF1">
    <property type="entry name" value="LIPID II FLIPPASE MURJ"/>
    <property type="match status" value="1"/>
</dbReference>
<comment type="similarity">
    <text evidence="9 10 11">Belongs to the MurJ/MviN family.</text>
</comment>
<dbReference type="InterPro" id="IPR051050">
    <property type="entry name" value="Lipid_II_flippase_MurJ/MviN"/>
</dbReference>
<accession>A0A7W8HF39</accession>
<feature type="transmembrane region" description="Helical" evidence="10">
    <location>
        <begin position="161"/>
        <end position="180"/>
    </location>
</feature>
<keyword evidence="10 11" id="KW-0813">Transport</keyword>
<keyword evidence="10" id="KW-0997">Cell inner membrane</keyword>
<evidence type="ECO:0000256" key="8">
    <source>
        <dbReference type="ARBA" id="ARBA00060041"/>
    </source>
</evidence>
<dbReference type="EMBL" id="JACHGB010000002">
    <property type="protein sequence ID" value="MBB5270723.1"/>
    <property type="molecule type" value="Genomic_DNA"/>
</dbReference>
<dbReference type="GO" id="GO:0009252">
    <property type="term" value="P:peptidoglycan biosynthetic process"/>
    <property type="evidence" value="ECO:0007669"/>
    <property type="project" value="UniProtKB-UniRule"/>
</dbReference>
<keyword evidence="4 10" id="KW-0133">Cell shape</keyword>
<dbReference type="NCBIfam" id="TIGR01695">
    <property type="entry name" value="murJ_mviN"/>
    <property type="match status" value="1"/>
</dbReference>
<comment type="caution">
    <text evidence="12">The sequence shown here is derived from an EMBL/GenBank/DDBJ whole genome shotgun (WGS) entry which is preliminary data.</text>
</comment>
<keyword evidence="2 10" id="KW-1003">Cell membrane</keyword>
<keyword evidence="3 10" id="KW-0812">Transmembrane</keyword>
<evidence type="ECO:0000313" key="12">
    <source>
        <dbReference type="EMBL" id="MBB5270723.1"/>
    </source>
</evidence>
<comment type="subcellular location">
    <subcellularLocation>
        <location evidence="10">Cell inner membrane</location>
        <topology evidence="10">Multi-pass membrane protein</topology>
    </subcellularLocation>
    <subcellularLocation>
        <location evidence="1">Cell membrane</location>
        <topology evidence="1">Multi-pass membrane protein</topology>
    </subcellularLocation>
</comment>
<dbReference type="UniPathway" id="UPA00219"/>
<proteinExistence type="inferred from homology"/>
<feature type="transmembrane region" description="Helical" evidence="10">
    <location>
        <begin position="90"/>
        <end position="114"/>
    </location>
</feature>
<evidence type="ECO:0000256" key="10">
    <source>
        <dbReference type="HAMAP-Rule" id="MF_02078"/>
    </source>
</evidence>
<evidence type="ECO:0000256" key="2">
    <source>
        <dbReference type="ARBA" id="ARBA00022475"/>
    </source>
</evidence>
<feature type="transmembrane region" description="Helical" evidence="10">
    <location>
        <begin position="134"/>
        <end position="154"/>
    </location>
</feature>
<comment type="pathway">
    <text evidence="10">Cell wall biogenesis; peptidoglycan biosynthesis.</text>
</comment>
<dbReference type="InterPro" id="IPR004268">
    <property type="entry name" value="MurJ"/>
</dbReference>
<evidence type="ECO:0000256" key="11">
    <source>
        <dbReference type="PIRNR" id="PIRNR002869"/>
    </source>
</evidence>
<dbReference type="AlphaFoldDB" id="A0A7W8HF39"/>
<dbReference type="GO" id="GO:0008360">
    <property type="term" value="P:regulation of cell shape"/>
    <property type="evidence" value="ECO:0007669"/>
    <property type="project" value="UniProtKB-UniRule"/>
</dbReference>
<evidence type="ECO:0000313" key="13">
    <source>
        <dbReference type="Proteomes" id="UP000532440"/>
    </source>
</evidence>
<evidence type="ECO:0000256" key="5">
    <source>
        <dbReference type="ARBA" id="ARBA00022984"/>
    </source>
</evidence>
<evidence type="ECO:0000256" key="7">
    <source>
        <dbReference type="ARBA" id="ARBA00023136"/>
    </source>
</evidence>
<feature type="transmembrane region" description="Helical" evidence="10">
    <location>
        <begin position="390"/>
        <end position="409"/>
    </location>
</feature>
<gene>
    <name evidence="10" type="primary">murJ</name>
    <name evidence="12" type="ORF">HNQ70_000727</name>
</gene>
<dbReference type="GO" id="GO:0071555">
    <property type="term" value="P:cell wall organization"/>
    <property type="evidence" value="ECO:0007669"/>
    <property type="project" value="UniProtKB-UniRule"/>
</dbReference>
<feature type="transmembrane region" description="Helical" evidence="10">
    <location>
        <begin position="278"/>
        <end position="296"/>
    </location>
</feature>
<comment type="function">
    <text evidence="8 10 11">Involved in peptidoglycan biosynthesis. Transports lipid-linked peptidoglycan precursors from the inner to the outer leaflet of the cytoplasmic membrane.</text>
</comment>
<dbReference type="GO" id="GO:0015648">
    <property type="term" value="F:lipid-linked peptidoglycan transporter activity"/>
    <property type="evidence" value="ECO:0007669"/>
    <property type="project" value="UniProtKB-UniRule"/>
</dbReference>
<name>A0A7W8HF39_9BURK</name>
<dbReference type="PRINTS" id="PR01806">
    <property type="entry name" value="VIRFACTRMVIN"/>
</dbReference>
<evidence type="ECO:0000256" key="1">
    <source>
        <dbReference type="ARBA" id="ARBA00004651"/>
    </source>
</evidence>
<dbReference type="PANTHER" id="PTHR47019">
    <property type="entry name" value="LIPID II FLIPPASE MURJ"/>
    <property type="match status" value="1"/>
</dbReference>
<feature type="transmembrane region" description="Helical" evidence="10">
    <location>
        <begin position="356"/>
        <end position="378"/>
    </location>
</feature>
<feature type="transmembrane region" description="Helical" evidence="10">
    <location>
        <begin position="233"/>
        <end position="258"/>
    </location>
</feature>
<evidence type="ECO:0000256" key="6">
    <source>
        <dbReference type="ARBA" id="ARBA00022989"/>
    </source>
</evidence>
<keyword evidence="5 10" id="KW-0573">Peptidoglycan synthesis</keyword>
<evidence type="ECO:0000256" key="9">
    <source>
        <dbReference type="ARBA" id="ARBA00061532"/>
    </source>
</evidence>